<dbReference type="AlphaFoldDB" id="A0AAE8MX05"/>
<feature type="region of interest" description="Disordered" evidence="1">
    <location>
        <begin position="226"/>
        <end position="555"/>
    </location>
</feature>
<feature type="compositionally biased region" description="Basic and acidic residues" evidence="1">
    <location>
        <begin position="267"/>
        <end position="287"/>
    </location>
</feature>
<dbReference type="PANTHER" id="PTHR42073">
    <property type="entry name" value="MEIOTIC EXPRESSION UP-REGULATED PROTEIN 6"/>
    <property type="match status" value="1"/>
</dbReference>
<name>A0AAE8MX05_9PEZI</name>
<accession>A0AAE8MX05</accession>
<organism evidence="3 4">
    <name type="scientific">Cephalotrichum gorgonifer</name>
    <dbReference type="NCBI Taxonomy" id="2041049"/>
    <lineage>
        <taxon>Eukaryota</taxon>
        <taxon>Fungi</taxon>
        <taxon>Dikarya</taxon>
        <taxon>Ascomycota</taxon>
        <taxon>Pezizomycotina</taxon>
        <taxon>Sordariomycetes</taxon>
        <taxon>Hypocreomycetidae</taxon>
        <taxon>Microascales</taxon>
        <taxon>Microascaceae</taxon>
        <taxon>Cephalotrichum</taxon>
    </lineage>
</organism>
<dbReference type="EMBL" id="ONZQ02000006">
    <property type="protein sequence ID" value="SPO02216.1"/>
    <property type="molecule type" value="Genomic_DNA"/>
</dbReference>
<evidence type="ECO:0000259" key="2">
    <source>
        <dbReference type="Pfam" id="PF15406"/>
    </source>
</evidence>
<sequence length="555" mass="57888">MADQQKPAEVVQDAPAVETPAETKPVEAAAAEETPAAEATPAAATEAPAAEAAAEPAAETTEPPPAAEDKKEEEPTPVEEGTLEHKGAGANFPKNLYYSKQPFWFGSDALEKKSLAAYLKHEKSTVVAYHNASWAQSTGKGLLFFGDKTAPTGIINLAEATEPQTDGPNKFHFAANGQKHSFKAANKAEADNWVSQLKVKIAEAKEVAATIKDTEEYKAAYEIYKPTPAKKEEKKEEEAPAEAAAEPEAAKEEPAAEEPAAAEPAAEEAKKDEEPAKEEEVKEEAKRRSASRKRTSVLGFFGKKDKKEEEKPAEAAAEPVAEAEPAAEAEAAPAAAAAEETPAAAETPAAEDKPAEEAASPKEKPALPSKRNSFFGLLKKDKKPAEAEAAPATPAKDAEVPASSEAAPVIPPVETSAPLATEEAAAPAEAAVAEAKEAPVTNGETKKSEKRKSALPFLGKKDKVVSSDEEGEKPKSPSTFSKLRATIKGRTAKPAAAAEKAEEKAEETKPAEEAAAEEAKPAEAEASEPAKPAEEAENKPESAAAAPAPAVTAAA</sequence>
<dbReference type="SUPFAM" id="SSF50729">
    <property type="entry name" value="PH domain-like"/>
    <property type="match status" value="1"/>
</dbReference>
<dbReference type="Proteomes" id="UP001187682">
    <property type="component" value="Unassembled WGS sequence"/>
</dbReference>
<evidence type="ECO:0000256" key="1">
    <source>
        <dbReference type="SAM" id="MobiDB-lite"/>
    </source>
</evidence>
<feature type="compositionally biased region" description="Low complexity" evidence="1">
    <location>
        <begin position="417"/>
        <end position="433"/>
    </location>
</feature>
<keyword evidence="4" id="KW-1185">Reference proteome</keyword>
<dbReference type="InterPro" id="IPR011993">
    <property type="entry name" value="PH-like_dom_sf"/>
</dbReference>
<feature type="compositionally biased region" description="Low complexity" evidence="1">
    <location>
        <begin position="314"/>
        <end position="348"/>
    </location>
</feature>
<evidence type="ECO:0000313" key="3">
    <source>
        <dbReference type="EMBL" id="SPO02216.1"/>
    </source>
</evidence>
<dbReference type="Pfam" id="PF15406">
    <property type="entry name" value="PH_6"/>
    <property type="match status" value="1"/>
</dbReference>
<feature type="compositionally biased region" description="Low complexity" evidence="1">
    <location>
        <begin position="541"/>
        <end position="555"/>
    </location>
</feature>
<feature type="compositionally biased region" description="Basic and acidic residues" evidence="1">
    <location>
        <begin position="302"/>
        <end position="313"/>
    </location>
</feature>
<proteinExistence type="predicted"/>
<feature type="compositionally biased region" description="Low complexity" evidence="1">
    <location>
        <begin position="18"/>
        <end position="61"/>
    </location>
</feature>
<dbReference type="InterPro" id="IPR039712">
    <property type="entry name" value="Meu6"/>
</dbReference>
<feature type="compositionally biased region" description="Basic and acidic residues" evidence="1">
    <location>
        <begin position="531"/>
        <end position="540"/>
    </location>
</feature>
<feature type="region of interest" description="Disordered" evidence="1">
    <location>
        <begin position="1"/>
        <end position="91"/>
    </location>
</feature>
<reference evidence="3" key="1">
    <citation type="submission" date="2018-03" db="EMBL/GenBank/DDBJ databases">
        <authorList>
            <person name="Guldener U."/>
        </authorList>
    </citation>
    <scope>NUCLEOTIDE SEQUENCE</scope>
</reference>
<dbReference type="Gene3D" id="2.30.29.30">
    <property type="entry name" value="Pleckstrin-homology domain (PH domain)/Phosphotyrosine-binding domain (PTB)"/>
    <property type="match status" value="1"/>
</dbReference>
<gene>
    <name evidence="3" type="ORF">DNG_04889</name>
</gene>
<protein>
    <recommendedName>
        <fullName evidence="2">Meiotic expression up-regulated protein 6 PH domain-containing protein</fullName>
    </recommendedName>
</protein>
<dbReference type="InterPro" id="IPR039483">
    <property type="entry name" value="Meu6_PH_dom"/>
</dbReference>
<evidence type="ECO:0000313" key="4">
    <source>
        <dbReference type="Proteomes" id="UP001187682"/>
    </source>
</evidence>
<feature type="compositionally biased region" description="Basic and acidic residues" evidence="1">
    <location>
        <begin position="350"/>
        <end position="365"/>
    </location>
</feature>
<feature type="compositionally biased region" description="Basic and acidic residues" evidence="1">
    <location>
        <begin position="229"/>
        <end position="238"/>
    </location>
</feature>
<feature type="domain" description="Meiotic expression up-regulated protein 6 PH" evidence="2">
    <location>
        <begin position="95"/>
        <end position="200"/>
    </location>
</feature>
<dbReference type="PANTHER" id="PTHR42073:SF1">
    <property type="entry name" value="MEIOTIC EXPRESSION UP-REGULATED PROTEIN 6"/>
    <property type="match status" value="1"/>
</dbReference>
<comment type="caution">
    <text evidence="3">The sequence shown here is derived from an EMBL/GenBank/DDBJ whole genome shotgun (WGS) entry which is preliminary data.</text>
</comment>
<feature type="compositionally biased region" description="Basic and acidic residues" evidence="1">
    <location>
        <begin position="499"/>
        <end position="523"/>
    </location>
</feature>